<name>A0ABC9ELA2_9POAL</name>
<feature type="transmembrane region" description="Helical" evidence="1">
    <location>
        <begin position="467"/>
        <end position="494"/>
    </location>
</feature>
<dbReference type="InterPro" id="IPR004158">
    <property type="entry name" value="DUF247_pln"/>
</dbReference>
<evidence type="ECO:0000313" key="2">
    <source>
        <dbReference type="EMBL" id="CAL5059146.1"/>
    </source>
</evidence>
<evidence type="ECO:0000313" key="3">
    <source>
        <dbReference type="Proteomes" id="UP001497457"/>
    </source>
</evidence>
<organism evidence="2 3">
    <name type="scientific">Urochloa decumbens</name>
    <dbReference type="NCBI Taxonomy" id="240449"/>
    <lineage>
        <taxon>Eukaryota</taxon>
        <taxon>Viridiplantae</taxon>
        <taxon>Streptophyta</taxon>
        <taxon>Embryophyta</taxon>
        <taxon>Tracheophyta</taxon>
        <taxon>Spermatophyta</taxon>
        <taxon>Magnoliopsida</taxon>
        <taxon>Liliopsida</taxon>
        <taxon>Poales</taxon>
        <taxon>Poaceae</taxon>
        <taxon>PACMAD clade</taxon>
        <taxon>Panicoideae</taxon>
        <taxon>Panicodae</taxon>
        <taxon>Paniceae</taxon>
        <taxon>Melinidinae</taxon>
        <taxon>Urochloa</taxon>
    </lineage>
</organism>
<dbReference type="Pfam" id="PF03140">
    <property type="entry name" value="DUF247"/>
    <property type="match status" value="1"/>
</dbReference>
<sequence>MEPELVSVEIDEYEDMVVAGSAPIPVYEIHVPVENREGDASEYMADLLEKYGISSSTTKYGDRPTIYMVPMELKWGDDIKCYDPVAVEIGLCRRRSTVYTEELQSYKSCCVRQLISQRSLLVHCFETMKCLYPKIQASYSKRFAVGDEMNVARTMLLDGCFILHRLLKYARFAGKREANCSEGRMKRASSSMVHPDDTDDLTQVVGRCCVWQLVTRDLLLLENQIPFFVLLELFGLLKNDQRQDTLVKGSLMLFRSLCPQMLRRTVSVSAIVPSGVHHLLHLFYLLVGFEPTGENEGHDPRRQVDVLPSKLPQWIPGAKELEEAGIRFRKRKNAKTFLDIKFDFQSGVLEIPPLQLYDYSDALFRNLIAFEQTYPGTRFDISTYSVFMNCLINTPEDMRILHLRGILVNMMNGKQDASHFFNRICSQVHFPSKNYLVKLMGEVSKYKDSRRHKWRAALVRDYFSNPWVAISVVAAVLLLGMTVVQTFFTVYPYFKPRN</sequence>
<accession>A0ABC9ELA2</accession>
<proteinExistence type="predicted"/>
<dbReference type="EMBL" id="OZ075114">
    <property type="protein sequence ID" value="CAL5059146.1"/>
    <property type="molecule type" value="Genomic_DNA"/>
</dbReference>
<protein>
    <submittedName>
        <fullName evidence="2">Uncharacterized protein</fullName>
    </submittedName>
</protein>
<keyword evidence="1" id="KW-0472">Membrane</keyword>
<dbReference type="Proteomes" id="UP001497457">
    <property type="component" value="Chromosome 4rd"/>
</dbReference>
<keyword evidence="1" id="KW-0812">Transmembrane</keyword>
<dbReference type="PANTHER" id="PTHR31170:SF25">
    <property type="entry name" value="BNAA09G04570D PROTEIN"/>
    <property type="match status" value="1"/>
</dbReference>
<reference evidence="2" key="1">
    <citation type="submission" date="2024-10" db="EMBL/GenBank/DDBJ databases">
        <authorList>
            <person name="Ryan C."/>
        </authorList>
    </citation>
    <scope>NUCLEOTIDE SEQUENCE [LARGE SCALE GENOMIC DNA]</scope>
</reference>
<keyword evidence="1" id="KW-1133">Transmembrane helix</keyword>
<keyword evidence="3" id="KW-1185">Reference proteome</keyword>
<dbReference type="PANTHER" id="PTHR31170">
    <property type="entry name" value="BNAC04G53230D PROTEIN"/>
    <property type="match status" value="1"/>
</dbReference>
<evidence type="ECO:0000256" key="1">
    <source>
        <dbReference type="SAM" id="Phobius"/>
    </source>
</evidence>
<gene>
    <name evidence="2" type="ORF">URODEC1_LOCUS96497</name>
</gene>
<dbReference type="AlphaFoldDB" id="A0ABC9ELA2"/>